<evidence type="ECO:0000259" key="1">
    <source>
        <dbReference type="Pfam" id="PF01796"/>
    </source>
</evidence>
<dbReference type="EMBL" id="BARW01011364">
    <property type="protein sequence ID" value="GAI73142.1"/>
    <property type="molecule type" value="Genomic_DNA"/>
</dbReference>
<dbReference type="Pfam" id="PF01796">
    <property type="entry name" value="OB_ChsH2_C"/>
    <property type="match status" value="1"/>
</dbReference>
<dbReference type="InterPro" id="IPR002878">
    <property type="entry name" value="ChsH2_C"/>
</dbReference>
<proteinExistence type="predicted"/>
<accession>X1QX58</accession>
<dbReference type="InterPro" id="IPR012340">
    <property type="entry name" value="NA-bd_OB-fold"/>
</dbReference>
<evidence type="ECO:0008006" key="4">
    <source>
        <dbReference type="Google" id="ProtNLM"/>
    </source>
</evidence>
<dbReference type="Gene3D" id="6.10.30.10">
    <property type="match status" value="1"/>
</dbReference>
<dbReference type="InterPro" id="IPR052513">
    <property type="entry name" value="Thioester_dehydratase-like"/>
</dbReference>
<comment type="caution">
    <text evidence="3">The sequence shown here is derived from an EMBL/GenBank/DDBJ whole genome shotgun (WGS) entry which is preliminary data.</text>
</comment>
<evidence type="ECO:0000313" key="3">
    <source>
        <dbReference type="EMBL" id="GAI73142.1"/>
    </source>
</evidence>
<dbReference type="InterPro" id="IPR022002">
    <property type="entry name" value="ChsH2_Znr"/>
</dbReference>
<reference evidence="3" key="1">
    <citation type="journal article" date="2014" name="Front. Microbiol.">
        <title>High frequency of phylogenetically diverse reductive dehalogenase-homologous genes in deep subseafloor sedimentary metagenomes.</title>
        <authorList>
            <person name="Kawai M."/>
            <person name="Futagami T."/>
            <person name="Toyoda A."/>
            <person name="Takaki Y."/>
            <person name="Nishi S."/>
            <person name="Hori S."/>
            <person name="Arai W."/>
            <person name="Tsubouchi T."/>
            <person name="Morono Y."/>
            <person name="Uchiyama I."/>
            <person name="Ito T."/>
            <person name="Fujiyama A."/>
            <person name="Inagaki F."/>
            <person name="Takami H."/>
        </authorList>
    </citation>
    <scope>NUCLEOTIDE SEQUENCE</scope>
    <source>
        <strain evidence="3">Expedition CK06-06</strain>
    </source>
</reference>
<feature type="domain" description="ChsH2 rubredoxin-like zinc ribbon" evidence="2">
    <location>
        <begin position="19"/>
        <end position="49"/>
    </location>
</feature>
<protein>
    <recommendedName>
        <fullName evidence="4">DUF35 domain-containing protein</fullName>
    </recommendedName>
</protein>
<evidence type="ECO:0000259" key="2">
    <source>
        <dbReference type="Pfam" id="PF12172"/>
    </source>
</evidence>
<dbReference type="PANTHER" id="PTHR34075:SF5">
    <property type="entry name" value="BLR3430 PROTEIN"/>
    <property type="match status" value="1"/>
</dbReference>
<organism evidence="3">
    <name type="scientific">marine sediment metagenome</name>
    <dbReference type="NCBI Taxonomy" id="412755"/>
    <lineage>
        <taxon>unclassified sequences</taxon>
        <taxon>metagenomes</taxon>
        <taxon>ecological metagenomes</taxon>
    </lineage>
</organism>
<feature type="domain" description="ChsH2 C-terminal OB-fold" evidence="1">
    <location>
        <begin position="56"/>
        <end position="123"/>
    </location>
</feature>
<sequence length="138" mass="16133">MNKYKKPLPTPDMDTREYWQGCQRHELLMQRCKDCGTYCFPPMPMCHRCNSMNREWGRVSGKGKVYSWFVVHHATHPDFVDEVPYAVVLVELDEQADLRIPSNVVDCRIEDIEAGMPVEVVFEDVTDDITLPKFRPVR</sequence>
<dbReference type="Pfam" id="PF12172">
    <property type="entry name" value="zf-ChsH2"/>
    <property type="match status" value="1"/>
</dbReference>
<gene>
    <name evidence="3" type="ORF">S12H4_21946</name>
</gene>
<dbReference type="SUPFAM" id="SSF50249">
    <property type="entry name" value="Nucleic acid-binding proteins"/>
    <property type="match status" value="1"/>
</dbReference>
<dbReference type="AlphaFoldDB" id="X1QX58"/>
<dbReference type="PANTHER" id="PTHR34075">
    <property type="entry name" value="BLR3430 PROTEIN"/>
    <property type="match status" value="1"/>
</dbReference>
<name>X1QX58_9ZZZZ</name>